<feature type="region of interest" description="Disordered" evidence="1">
    <location>
        <begin position="1"/>
        <end position="32"/>
    </location>
</feature>
<evidence type="ECO:0000256" key="1">
    <source>
        <dbReference type="SAM" id="MobiDB-lite"/>
    </source>
</evidence>
<dbReference type="STRING" id="1416801.SAMN05192553_105294"/>
<evidence type="ECO:0000313" key="2">
    <source>
        <dbReference type="EMBL" id="SEJ59328.1"/>
    </source>
</evidence>
<feature type="non-terminal residue" evidence="2">
    <location>
        <position position="32"/>
    </location>
</feature>
<dbReference type="EMBL" id="FNZH01000005">
    <property type="protein sequence ID" value="SEJ59328.1"/>
    <property type="molecule type" value="Genomic_DNA"/>
</dbReference>
<dbReference type="Proteomes" id="UP000199403">
    <property type="component" value="Unassembled WGS sequence"/>
</dbReference>
<organism evidence="2 3">
    <name type="scientific">Cyclobacterium xiamenense</name>
    <dbReference type="NCBI Taxonomy" id="1297121"/>
    <lineage>
        <taxon>Bacteria</taxon>
        <taxon>Pseudomonadati</taxon>
        <taxon>Bacteroidota</taxon>
        <taxon>Cytophagia</taxon>
        <taxon>Cytophagales</taxon>
        <taxon>Cyclobacteriaceae</taxon>
        <taxon>Cyclobacterium</taxon>
    </lineage>
</organism>
<proteinExistence type="predicted"/>
<dbReference type="AlphaFoldDB" id="A0A1H7A1H2"/>
<feature type="compositionally biased region" description="Polar residues" evidence="1">
    <location>
        <begin position="20"/>
        <end position="32"/>
    </location>
</feature>
<gene>
    <name evidence="2" type="ORF">SAMN05192553_105294</name>
</gene>
<protein>
    <submittedName>
        <fullName evidence="2">Uncharacterized protein</fullName>
    </submittedName>
</protein>
<name>A0A1H7A1H2_9BACT</name>
<evidence type="ECO:0000313" key="3">
    <source>
        <dbReference type="Proteomes" id="UP000199403"/>
    </source>
</evidence>
<reference evidence="3" key="1">
    <citation type="submission" date="2016-10" db="EMBL/GenBank/DDBJ databases">
        <authorList>
            <person name="Varghese N."/>
            <person name="Submissions S."/>
        </authorList>
    </citation>
    <scope>NUCLEOTIDE SEQUENCE [LARGE SCALE GENOMIC DNA]</scope>
    <source>
        <strain evidence="3">IBRC-M 10761</strain>
    </source>
</reference>
<accession>A0A1H7A1H2</accession>
<sequence length="32" mass="3471">MPDFFHFESSGPALQPGPSLKQSTGLFFNAQS</sequence>
<keyword evidence="3" id="KW-1185">Reference proteome</keyword>